<evidence type="ECO:0000256" key="4">
    <source>
        <dbReference type="ARBA" id="ARBA00023004"/>
    </source>
</evidence>
<keyword evidence="2" id="KW-0479">Metal-binding</keyword>
<evidence type="ECO:0000256" key="2">
    <source>
        <dbReference type="ARBA" id="ARBA00022723"/>
    </source>
</evidence>
<evidence type="ECO:0000256" key="3">
    <source>
        <dbReference type="ARBA" id="ARBA00023002"/>
    </source>
</evidence>
<dbReference type="STRING" id="556484.B7FWG2"/>
<dbReference type="GO" id="GO:0016491">
    <property type="term" value="F:oxidoreductase activity"/>
    <property type="evidence" value="ECO:0007669"/>
    <property type="project" value="UniProtKB-KW"/>
</dbReference>
<evidence type="ECO:0000259" key="5">
    <source>
        <dbReference type="Pfam" id="PF03171"/>
    </source>
</evidence>
<comment type="similarity">
    <text evidence="1">Belongs to the iron/ascorbate-dependent oxidoreductase family.</text>
</comment>
<feature type="domain" description="Non-haem dioxygenase N-terminal" evidence="6">
    <location>
        <begin position="8"/>
        <end position="130"/>
    </location>
</feature>
<protein>
    <submittedName>
        <fullName evidence="7">Uncharacterized protein</fullName>
    </submittedName>
</protein>
<dbReference type="PANTHER" id="PTHR10209">
    <property type="entry name" value="OXIDOREDUCTASE, 2OG-FE II OXYGENASE FAMILY PROTEIN"/>
    <property type="match status" value="1"/>
</dbReference>
<keyword evidence="8" id="KW-1185">Reference proteome</keyword>
<reference evidence="7 8" key="1">
    <citation type="journal article" date="2008" name="Nature">
        <title>The Phaeodactylum genome reveals the evolutionary history of diatom genomes.</title>
        <authorList>
            <person name="Bowler C."/>
            <person name="Allen A.E."/>
            <person name="Badger J.H."/>
            <person name="Grimwood J."/>
            <person name="Jabbari K."/>
            <person name="Kuo A."/>
            <person name="Maheswari U."/>
            <person name="Martens C."/>
            <person name="Maumus F."/>
            <person name="Otillar R.P."/>
            <person name="Rayko E."/>
            <person name="Salamov A."/>
            <person name="Vandepoele K."/>
            <person name="Beszteri B."/>
            <person name="Gruber A."/>
            <person name="Heijde M."/>
            <person name="Katinka M."/>
            <person name="Mock T."/>
            <person name="Valentin K."/>
            <person name="Verret F."/>
            <person name="Berges J.A."/>
            <person name="Brownlee C."/>
            <person name="Cadoret J.P."/>
            <person name="Chiovitti A."/>
            <person name="Choi C.J."/>
            <person name="Coesel S."/>
            <person name="De Martino A."/>
            <person name="Detter J.C."/>
            <person name="Durkin C."/>
            <person name="Falciatore A."/>
            <person name="Fournet J."/>
            <person name="Haruta M."/>
            <person name="Huysman M.J."/>
            <person name="Jenkins B.D."/>
            <person name="Jiroutova K."/>
            <person name="Jorgensen R.E."/>
            <person name="Joubert Y."/>
            <person name="Kaplan A."/>
            <person name="Kroger N."/>
            <person name="Kroth P.G."/>
            <person name="La Roche J."/>
            <person name="Lindquist E."/>
            <person name="Lommer M."/>
            <person name="Martin-Jezequel V."/>
            <person name="Lopez P.J."/>
            <person name="Lucas S."/>
            <person name="Mangogna M."/>
            <person name="McGinnis K."/>
            <person name="Medlin L.K."/>
            <person name="Montsant A."/>
            <person name="Oudot-Le Secq M.P."/>
            <person name="Napoli C."/>
            <person name="Obornik M."/>
            <person name="Parker M.S."/>
            <person name="Petit J.L."/>
            <person name="Porcel B.M."/>
            <person name="Poulsen N."/>
            <person name="Robison M."/>
            <person name="Rychlewski L."/>
            <person name="Rynearson T.A."/>
            <person name="Schmutz J."/>
            <person name="Shapiro H."/>
            <person name="Siaut M."/>
            <person name="Stanley M."/>
            <person name="Sussman M.R."/>
            <person name="Taylor A.R."/>
            <person name="Vardi A."/>
            <person name="von Dassow P."/>
            <person name="Vyverman W."/>
            <person name="Willis A."/>
            <person name="Wyrwicz L.S."/>
            <person name="Rokhsar D.S."/>
            <person name="Weissenbach J."/>
            <person name="Armbrust E.V."/>
            <person name="Green B.R."/>
            <person name="Van de Peer Y."/>
            <person name="Grigoriev I.V."/>
        </authorList>
    </citation>
    <scope>NUCLEOTIDE SEQUENCE [LARGE SCALE GENOMIC DNA]</scope>
    <source>
        <strain evidence="7 8">CCAP 1055/1</strain>
    </source>
</reference>
<reference evidence="8" key="2">
    <citation type="submission" date="2008-08" db="EMBL/GenBank/DDBJ databases">
        <authorList>
            <consortium name="Diatom Consortium"/>
            <person name="Grigoriev I."/>
            <person name="Grimwood J."/>
            <person name="Kuo A."/>
            <person name="Otillar R.P."/>
            <person name="Salamov A."/>
            <person name="Detter J.C."/>
            <person name="Lindquist E."/>
            <person name="Shapiro H."/>
            <person name="Lucas S."/>
            <person name="Glavina del Rio T."/>
            <person name="Pitluck S."/>
            <person name="Rokhsar D."/>
            <person name="Bowler C."/>
        </authorList>
    </citation>
    <scope>GENOME REANNOTATION</scope>
    <source>
        <strain evidence="8">CCAP 1055/1</strain>
    </source>
</reference>
<dbReference type="EMBL" id="CM000609">
    <property type="protein sequence ID" value="EEC49203.1"/>
    <property type="molecule type" value="Genomic_DNA"/>
</dbReference>
<sequence>MTSSIGNIPVLDIRLFYSNPHHFVDQLCQACHCVGFFLLRHDLPPALAERQLDVTRQFFEKPLSEKMKISYETRASFRGYMKLGMENTAGRTDLREQVEYAVEYDTSRFLKEAASWPAYNRLRAQNPWPDDETETSFRRTTTDFASHVCRIAEILREALCLALGMEGNALDCFFAEPHWALKLVSYPHVADESGKDSFGVGSHTDTNFLTMVLQDDVGGLQVFSQGNWIDVTT</sequence>
<dbReference type="InParanoid" id="B7FWG2"/>
<dbReference type="OrthoDB" id="288590at2759"/>
<dbReference type="AlphaFoldDB" id="B7FWG2"/>
<keyword evidence="3" id="KW-0560">Oxidoreductase</keyword>
<dbReference type="Pfam" id="PF14226">
    <property type="entry name" value="DIOX_N"/>
    <property type="match status" value="1"/>
</dbReference>
<proteinExistence type="inferred from homology"/>
<dbReference type="GO" id="GO:0046872">
    <property type="term" value="F:metal ion binding"/>
    <property type="evidence" value="ECO:0007669"/>
    <property type="project" value="UniProtKB-KW"/>
</dbReference>
<dbReference type="PANTHER" id="PTHR10209:SF751">
    <property type="entry name" value="OS06G0255100 PROTEIN"/>
    <property type="match status" value="1"/>
</dbReference>
<organism evidence="7 8">
    <name type="scientific">Phaeodactylum tricornutum (strain CCAP 1055/1)</name>
    <dbReference type="NCBI Taxonomy" id="556484"/>
    <lineage>
        <taxon>Eukaryota</taxon>
        <taxon>Sar</taxon>
        <taxon>Stramenopiles</taxon>
        <taxon>Ochrophyta</taxon>
        <taxon>Bacillariophyta</taxon>
        <taxon>Bacillariophyceae</taxon>
        <taxon>Bacillariophycidae</taxon>
        <taxon>Naviculales</taxon>
        <taxon>Phaeodactylaceae</taxon>
        <taxon>Phaeodactylum</taxon>
    </lineage>
</organism>
<evidence type="ECO:0000259" key="6">
    <source>
        <dbReference type="Pfam" id="PF14226"/>
    </source>
</evidence>
<feature type="domain" description="Isopenicillin N synthase-like Fe(2+) 2OG dioxygenase" evidence="5">
    <location>
        <begin position="186"/>
        <end position="232"/>
    </location>
</feature>
<gene>
    <name evidence="7" type="ORF">PHATRDRAFT_45097</name>
</gene>
<dbReference type="eggNOG" id="KOG0143">
    <property type="taxonomic scope" value="Eukaryota"/>
</dbReference>
<dbReference type="Pfam" id="PF03171">
    <property type="entry name" value="2OG-FeII_Oxy"/>
    <property type="match status" value="1"/>
</dbReference>
<dbReference type="InterPro" id="IPR027443">
    <property type="entry name" value="IPNS-like_sf"/>
</dbReference>
<evidence type="ECO:0000256" key="1">
    <source>
        <dbReference type="ARBA" id="ARBA00008056"/>
    </source>
</evidence>
<dbReference type="Gene3D" id="2.60.120.330">
    <property type="entry name" value="B-lactam Antibiotic, Isopenicillin N Synthase, Chain"/>
    <property type="match status" value="1"/>
</dbReference>
<dbReference type="Proteomes" id="UP000000759">
    <property type="component" value="Chromosome 6"/>
</dbReference>
<dbReference type="RefSeq" id="XP_002179380.1">
    <property type="nucleotide sequence ID" value="XM_002179344.1"/>
</dbReference>
<dbReference type="KEGG" id="pti:PHATRDRAFT_45097"/>
<name>B7FWG2_PHATC</name>
<dbReference type="InterPro" id="IPR044861">
    <property type="entry name" value="IPNS-like_FE2OG_OXY"/>
</dbReference>
<dbReference type="SUPFAM" id="SSF51197">
    <property type="entry name" value="Clavaminate synthase-like"/>
    <property type="match status" value="1"/>
</dbReference>
<evidence type="ECO:0000313" key="8">
    <source>
        <dbReference type="Proteomes" id="UP000000759"/>
    </source>
</evidence>
<dbReference type="InterPro" id="IPR026992">
    <property type="entry name" value="DIOX_N"/>
</dbReference>
<accession>B7FWG2</accession>
<dbReference type="GeneID" id="7200298"/>
<dbReference type="HOGENOM" id="CLU_1638357_0_0_1"/>
<evidence type="ECO:0000313" key="7">
    <source>
        <dbReference type="EMBL" id="EEC49203.1"/>
    </source>
</evidence>
<dbReference type="PaxDb" id="2850-Phatr45097"/>
<keyword evidence="4" id="KW-0408">Iron</keyword>